<proteinExistence type="predicted"/>
<dbReference type="PANTHER" id="PTHR30441:SF8">
    <property type="entry name" value="DUF748 DOMAIN-CONTAINING PROTEIN"/>
    <property type="match status" value="1"/>
</dbReference>
<feature type="transmembrane region" description="Helical" evidence="1">
    <location>
        <begin position="12"/>
        <end position="30"/>
    </location>
</feature>
<keyword evidence="1" id="KW-0812">Transmembrane</keyword>
<evidence type="ECO:0000313" key="3">
    <source>
        <dbReference type="Proteomes" id="UP000501130"/>
    </source>
</evidence>
<dbReference type="EMBL" id="CP053084">
    <property type="protein sequence ID" value="QJR30940.1"/>
    <property type="molecule type" value="Genomic_DNA"/>
</dbReference>
<organism evidence="2 3">
    <name type="scientific">Limnobacter profundi</name>
    <dbReference type="NCBI Taxonomy" id="2732163"/>
    <lineage>
        <taxon>Bacteria</taxon>
        <taxon>Pseudomonadati</taxon>
        <taxon>Pseudomonadota</taxon>
        <taxon>Betaproteobacteria</taxon>
        <taxon>Burkholderiales</taxon>
        <taxon>Burkholderiaceae</taxon>
        <taxon>Limnobacter</taxon>
    </lineage>
</organism>
<keyword evidence="1" id="KW-1133">Transmembrane helix</keyword>
<keyword evidence="1" id="KW-0472">Membrane</keyword>
<reference evidence="2 3" key="1">
    <citation type="submission" date="2020-05" db="EMBL/GenBank/DDBJ databases">
        <title>Compete genome of Limnobacter sp. SAORIC-580.</title>
        <authorList>
            <person name="Song J."/>
            <person name="Cho J.-C."/>
        </authorList>
    </citation>
    <scope>NUCLEOTIDE SEQUENCE [LARGE SCALE GENOMIC DNA]</scope>
    <source>
        <strain evidence="2 3">SAORIC-580</strain>
    </source>
</reference>
<dbReference type="Proteomes" id="UP000501130">
    <property type="component" value="Chromosome"/>
</dbReference>
<evidence type="ECO:0000256" key="1">
    <source>
        <dbReference type="SAM" id="Phobius"/>
    </source>
</evidence>
<sequence length="1069" mass="114276">MKIANILRSKVVLIPLFILVFVYLFAWAGLPRLVHWQAEKQVLERSGHVLKMDLPEVNPFKLTVRIPKLSLTTPEGEQLVAFDHLFVDVSGTDLFTGLVALDQIDLKNLNLNVALLPEGKNNFTALLNAFKTEEPEEENTEPPAFLLNHLLISEAAVDFEDRRKPDGLKTRFAPLNLELRDLATRSETDGDFVLNAVTGLDAELKLRAQIQLADPSATGEFSLTGLNLAKLEPLLAPLLPTAPPAGSADLALNFDVNLKEAATLQANETAPADGAPQANQAAQPKVLINNINAEVREFNMAAKPQGASATAQFSKLNINNASFDLQANKAELAGIVLAGLQLNHGSKAKAIGLDTIEVGPILVDLAEQHAEVNAATVKGGAVNVKRNAQGELDLMAAINDWIPAKKPVDKSAPETSDEAPAKPWTYAVNTIDVSGINASIEDQTVNPALNIGLNNIAVSTNGVTQDLSKTLPLKASLNVASGGNIAVNGDINPSTAATQMNVEVNALALKPAQPFIGQFAKLNLVSGAIYTKGKATYNAREQGYSGSLTVAGLRLNEAGTNNSFFEFKKLFTPGLRVNAQGLNIQRLTLEGLDTALLIAKDKSTNISRILVNKEEPTTATQQQAEPAKPAANTPPAFAVNIDRFNIANSEMDFADESLFIPFGTRIHSLEGVVNGLSNKPGTRGELALKGAVDEFGEADAQGTINLLDPTAYMDIAVKFSNVEMRNLTPYSGTFANRKIESGKLSLNLVYNIENQQLNSSNQVIVDKLKLGERVQSPQGRDLPLELAIAILEDSNGRIDLGLPITGDLNDPQFSYGAIVWKAIGNVLTKIVTAPFRALGALFGGGDADELGKIEFTAGANTLSPSQREGLKKLGEALTTRPNLALTVQGTWAPVDKTAIQNLQMRRAVATQAGEKLQPGENPGPLALNNEATQKAIEALFEKRFSGGELASMKTGFRKANPGQLEQGVAGKALGQLTNLFKDTRELSDAEVNALKGKNFYAVLAQKLQDSEEVSTAQLLALATQRQQLISTGLTSAGVPAERVKTDAPKETKANDDKTVPMELGMAVNK</sequence>
<evidence type="ECO:0000313" key="2">
    <source>
        <dbReference type="EMBL" id="QJR30940.1"/>
    </source>
</evidence>
<dbReference type="InterPro" id="IPR052894">
    <property type="entry name" value="AsmA-related"/>
</dbReference>
<name>A0ABX6N976_9BURK</name>
<dbReference type="PANTHER" id="PTHR30441">
    <property type="entry name" value="DUF748 DOMAIN-CONTAINING PROTEIN"/>
    <property type="match status" value="1"/>
</dbReference>
<dbReference type="RefSeq" id="WP_171101215.1">
    <property type="nucleotide sequence ID" value="NZ_CP053084.1"/>
</dbReference>
<keyword evidence="3" id="KW-1185">Reference proteome</keyword>
<accession>A0ABX6N976</accession>
<dbReference type="InterPro" id="IPR008023">
    <property type="entry name" value="DUF748"/>
</dbReference>
<protein>
    <submittedName>
        <fullName evidence="2">DUF748 domain-containing protein</fullName>
    </submittedName>
</protein>
<gene>
    <name evidence="2" type="ORF">HKT17_15140</name>
</gene>
<dbReference type="Pfam" id="PF05359">
    <property type="entry name" value="DUF748"/>
    <property type="match status" value="2"/>
</dbReference>